<dbReference type="Gene3D" id="3.40.50.300">
    <property type="entry name" value="P-loop containing nucleotide triphosphate hydrolases"/>
    <property type="match status" value="1"/>
</dbReference>
<dbReference type="InterPro" id="IPR003593">
    <property type="entry name" value="AAA+_ATPase"/>
</dbReference>
<dbReference type="Proteomes" id="UP001484239">
    <property type="component" value="Unassembled WGS sequence"/>
</dbReference>
<evidence type="ECO:0000313" key="8">
    <source>
        <dbReference type="Proteomes" id="UP001484239"/>
    </source>
</evidence>
<proteinExistence type="inferred from homology"/>
<accession>A0ABU9EEL7</accession>
<dbReference type="PANTHER" id="PTHR42711">
    <property type="entry name" value="ABC TRANSPORTER ATP-BINDING PROTEIN"/>
    <property type="match status" value="1"/>
</dbReference>
<evidence type="ECO:0000256" key="1">
    <source>
        <dbReference type="ARBA" id="ARBA00005417"/>
    </source>
</evidence>
<dbReference type="InterPro" id="IPR017871">
    <property type="entry name" value="ABC_transporter-like_CS"/>
</dbReference>
<reference evidence="7 8" key="1">
    <citation type="submission" date="2024-02" db="EMBL/GenBank/DDBJ databases">
        <title>A novel Gemmatimonadota bacterium.</title>
        <authorList>
            <person name="Du Z.-J."/>
            <person name="Ye Y.-Q."/>
        </authorList>
    </citation>
    <scope>NUCLEOTIDE SEQUENCE [LARGE SCALE GENOMIC DNA]</scope>
    <source>
        <strain evidence="7 8">DH-20</strain>
    </source>
</reference>
<dbReference type="PROSITE" id="PS50893">
    <property type="entry name" value="ABC_TRANSPORTER_2"/>
    <property type="match status" value="1"/>
</dbReference>
<name>A0ABU9EEL7_9BACT</name>
<dbReference type="PROSITE" id="PS00211">
    <property type="entry name" value="ABC_TRANSPORTER_1"/>
    <property type="match status" value="1"/>
</dbReference>
<keyword evidence="4" id="KW-0547">Nucleotide-binding</keyword>
<dbReference type="PANTHER" id="PTHR42711:SF5">
    <property type="entry name" value="ABC TRANSPORTER ATP-BINDING PROTEIN NATA"/>
    <property type="match status" value="1"/>
</dbReference>
<keyword evidence="2" id="KW-0813">Transport</keyword>
<dbReference type="GO" id="GO:0005524">
    <property type="term" value="F:ATP binding"/>
    <property type="evidence" value="ECO:0007669"/>
    <property type="project" value="UniProtKB-KW"/>
</dbReference>
<keyword evidence="5 7" id="KW-0067">ATP-binding</keyword>
<dbReference type="SUPFAM" id="SSF52540">
    <property type="entry name" value="P-loop containing nucleoside triphosphate hydrolases"/>
    <property type="match status" value="1"/>
</dbReference>
<evidence type="ECO:0000256" key="4">
    <source>
        <dbReference type="ARBA" id="ARBA00022741"/>
    </source>
</evidence>
<comment type="similarity">
    <text evidence="1">Belongs to the ABC transporter superfamily.</text>
</comment>
<evidence type="ECO:0000256" key="5">
    <source>
        <dbReference type="ARBA" id="ARBA00022840"/>
    </source>
</evidence>
<dbReference type="RefSeq" id="WP_405280427.1">
    <property type="nucleotide sequence ID" value="NZ_CP144380.1"/>
</dbReference>
<dbReference type="Pfam" id="PF00005">
    <property type="entry name" value="ABC_tran"/>
    <property type="match status" value="1"/>
</dbReference>
<evidence type="ECO:0000256" key="3">
    <source>
        <dbReference type="ARBA" id="ARBA00022458"/>
    </source>
</evidence>
<evidence type="ECO:0000313" key="7">
    <source>
        <dbReference type="EMBL" id="MEK9502582.1"/>
    </source>
</evidence>
<evidence type="ECO:0000259" key="6">
    <source>
        <dbReference type="PROSITE" id="PS50893"/>
    </source>
</evidence>
<dbReference type="InterPro" id="IPR027417">
    <property type="entry name" value="P-loop_NTPase"/>
</dbReference>
<dbReference type="InterPro" id="IPR050763">
    <property type="entry name" value="ABC_transporter_ATP-binding"/>
</dbReference>
<dbReference type="InterPro" id="IPR003439">
    <property type="entry name" value="ABC_transporter-like_ATP-bd"/>
</dbReference>
<keyword evidence="3" id="KW-0536">Nodulation</keyword>
<sequence>MSAMDVDTNEGERSVVTAEPEARVTVEVAGLTKSFLEEGRGEVRAVDGIDFHCRAGEVFGLLGANGAGKTTTLRMLSTVLRPSAGQARVMGFDVESQGEMVRRSLGFHSASTALYPRLTARETLDFFARVNRLPKPRVKERVEQLIERFGITEYADARVEKLSSGMKQKVAIARTLAHDPPVLIFDEPTVGLDVLNAISLLEVVEELRAEGRTVIYSSHIMSEAERLCDRIAVLHRGRILALGTLDELREATGLHYLQDIFVHYVQAAEA</sequence>
<protein>
    <submittedName>
        <fullName evidence="7">ABC transporter ATP-binding protein</fullName>
    </submittedName>
</protein>
<organism evidence="7 8">
    <name type="scientific">Gaopeijia maritima</name>
    <dbReference type="NCBI Taxonomy" id="3119007"/>
    <lineage>
        <taxon>Bacteria</taxon>
        <taxon>Pseudomonadati</taxon>
        <taxon>Gemmatimonadota</taxon>
        <taxon>Longimicrobiia</taxon>
        <taxon>Gaopeijiales</taxon>
        <taxon>Gaopeijiaceae</taxon>
        <taxon>Gaopeijia</taxon>
    </lineage>
</organism>
<keyword evidence="8" id="KW-1185">Reference proteome</keyword>
<evidence type="ECO:0000256" key="2">
    <source>
        <dbReference type="ARBA" id="ARBA00022448"/>
    </source>
</evidence>
<comment type="caution">
    <text evidence="7">The sequence shown here is derived from an EMBL/GenBank/DDBJ whole genome shotgun (WGS) entry which is preliminary data.</text>
</comment>
<gene>
    <name evidence="7" type="ORF">WI372_16430</name>
</gene>
<dbReference type="EMBL" id="JBBHLI010000012">
    <property type="protein sequence ID" value="MEK9502582.1"/>
    <property type="molecule type" value="Genomic_DNA"/>
</dbReference>
<feature type="domain" description="ABC transporter" evidence="6">
    <location>
        <begin position="26"/>
        <end position="261"/>
    </location>
</feature>
<dbReference type="SMART" id="SM00382">
    <property type="entry name" value="AAA"/>
    <property type="match status" value="1"/>
</dbReference>